<keyword evidence="1" id="KW-1133">Transmembrane helix</keyword>
<keyword evidence="1" id="KW-0472">Membrane</keyword>
<keyword evidence="3" id="KW-1185">Reference proteome</keyword>
<accession>A0ABT8BVY5</accession>
<comment type="caution">
    <text evidence="2">The sequence shown here is derived from an EMBL/GenBank/DDBJ whole genome shotgun (WGS) entry which is preliminary data.</text>
</comment>
<sequence length="73" mass="8269">MQHQSKTTQNHRLQYRLLAMALVAILLLVFGHLILAKSFADMAWTEYTAAAIPFVLCALAYFGFKHAEKAEDE</sequence>
<evidence type="ECO:0000313" key="2">
    <source>
        <dbReference type="EMBL" id="MDN3610253.1"/>
    </source>
</evidence>
<feature type="transmembrane region" description="Helical" evidence="1">
    <location>
        <begin position="47"/>
        <end position="64"/>
    </location>
</feature>
<reference evidence="3" key="1">
    <citation type="journal article" date="2019" name="Int. J. Syst. Evol. Microbiol.">
        <title>The Global Catalogue of Microorganisms (GCM) 10K type strain sequencing project: providing services to taxonomists for standard genome sequencing and annotation.</title>
        <authorList>
            <consortium name="The Broad Institute Genomics Platform"/>
            <consortium name="The Broad Institute Genome Sequencing Center for Infectious Disease"/>
            <person name="Wu L."/>
            <person name="Ma J."/>
        </authorList>
    </citation>
    <scope>NUCLEOTIDE SEQUENCE [LARGE SCALE GENOMIC DNA]</scope>
    <source>
        <strain evidence="3">CECT 7398</strain>
    </source>
</reference>
<proteinExistence type="predicted"/>
<evidence type="ECO:0000313" key="3">
    <source>
        <dbReference type="Proteomes" id="UP001238540"/>
    </source>
</evidence>
<dbReference type="EMBL" id="JAUFQC010000001">
    <property type="protein sequence ID" value="MDN3610253.1"/>
    <property type="molecule type" value="Genomic_DNA"/>
</dbReference>
<keyword evidence="1" id="KW-0812">Transmembrane</keyword>
<evidence type="ECO:0008006" key="4">
    <source>
        <dbReference type="Google" id="ProtNLM"/>
    </source>
</evidence>
<protein>
    <recommendedName>
        <fullName evidence="4">Asparaginyl-tRNA synthetase</fullName>
    </recommendedName>
</protein>
<gene>
    <name evidence="2" type="ORF">QWZ16_11125</name>
</gene>
<name>A0ABT8BVY5_9VIBR</name>
<evidence type="ECO:0000256" key="1">
    <source>
        <dbReference type="SAM" id="Phobius"/>
    </source>
</evidence>
<dbReference type="RefSeq" id="WP_076584809.1">
    <property type="nucleotide sequence ID" value="NZ_JABEYA020000001.1"/>
</dbReference>
<dbReference type="Proteomes" id="UP001238540">
    <property type="component" value="Unassembled WGS sequence"/>
</dbReference>
<organism evidence="2 3">
    <name type="scientific">Vibrio ostreicida</name>
    <dbReference type="NCBI Taxonomy" id="526588"/>
    <lineage>
        <taxon>Bacteria</taxon>
        <taxon>Pseudomonadati</taxon>
        <taxon>Pseudomonadota</taxon>
        <taxon>Gammaproteobacteria</taxon>
        <taxon>Vibrionales</taxon>
        <taxon>Vibrionaceae</taxon>
        <taxon>Vibrio</taxon>
    </lineage>
</organism>
<feature type="transmembrane region" description="Helical" evidence="1">
    <location>
        <begin position="15"/>
        <end position="35"/>
    </location>
</feature>